<protein>
    <submittedName>
        <fullName evidence="2">Uncharacterized protein</fullName>
    </submittedName>
</protein>
<sequence length="600" mass="67286">MPYLKCREDGNYYIRVTDDYTSANTYEITKQGAEIIKSGGNEVGEFFFNRLFSLVCDLGHISKKSEDNLDAELKNSDAYIQTLEQQPVKERVDILIQIVETHDVEALYPGEAGRWVYSILGESGNLIRPLLSTVARAAGYKYMTIITHSSEMGDDEKALEIALCSYLKTKWFQDSATFKDDYSDESNRNVLGIDRDVVFIETPEIDTHIFELPKEIPGEINDKLKNELNSLWERMNSYGFVKLTSMEVEDRYGAEFGIVLPRSRLDDFPVDYSARSANIKIPPNELADLTDGFSIIYRALPRDADLLWKFAINSILIEEEGLASGNLSYRKQYAKYNDFNFAGYRTVHGDGDIVTDFPAITTSAPLEQDEEYFDGEVQLPVSPESGRVIPINPDPEELPEAFAILNEFPTDPGDENDRGVESNLLDPNRFPGVGSNGSGNTVKESINRDTESKPGSSIDDGVSSEPESDGEQSMSKTESEKTVLRQEIPGEMASSTKGEGDSKYTSSTKYDDHQAERAHRRAQQRDPSEVVELGEEILLVLKEVDYSSPPATIMGTKNSLKIFVNQAPQDLEKYDTIRVKIVDYGGKNRSAQAVFVDYNR</sequence>
<feature type="compositionally biased region" description="Basic and acidic residues" evidence="1">
    <location>
        <begin position="509"/>
        <end position="528"/>
    </location>
</feature>
<organism evidence="2 3">
    <name type="scientific">Halorientalis regularis</name>
    <dbReference type="NCBI Taxonomy" id="660518"/>
    <lineage>
        <taxon>Archaea</taxon>
        <taxon>Methanobacteriati</taxon>
        <taxon>Methanobacteriota</taxon>
        <taxon>Stenosarchaea group</taxon>
        <taxon>Halobacteria</taxon>
        <taxon>Halobacteriales</taxon>
        <taxon>Haloarculaceae</taxon>
        <taxon>Halorientalis</taxon>
    </lineage>
</organism>
<evidence type="ECO:0000313" key="2">
    <source>
        <dbReference type="EMBL" id="SDE86875.1"/>
    </source>
</evidence>
<accession>A0A1G7GFK1</accession>
<feature type="region of interest" description="Disordered" evidence="1">
    <location>
        <begin position="407"/>
        <end position="529"/>
    </location>
</feature>
<dbReference type="Proteomes" id="UP000199076">
    <property type="component" value="Unassembled WGS sequence"/>
</dbReference>
<dbReference type="STRING" id="660518.SAMN05216218_10219"/>
<dbReference type="OrthoDB" id="240673at2157"/>
<evidence type="ECO:0000313" key="3">
    <source>
        <dbReference type="Proteomes" id="UP000199076"/>
    </source>
</evidence>
<reference evidence="3" key="1">
    <citation type="submission" date="2016-10" db="EMBL/GenBank/DDBJ databases">
        <authorList>
            <person name="Varghese N."/>
            <person name="Submissions S."/>
        </authorList>
    </citation>
    <scope>NUCLEOTIDE SEQUENCE [LARGE SCALE GENOMIC DNA]</scope>
    <source>
        <strain evidence="3">IBRC-M 10760</strain>
    </source>
</reference>
<feature type="compositionally biased region" description="Polar residues" evidence="1">
    <location>
        <begin position="493"/>
        <end position="508"/>
    </location>
</feature>
<dbReference type="RefSeq" id="WP_139171042.1">
    <property type="nucleotide sequence ID" value="NZ_FNBK01000002.1"/>
</dbReference>
<dbReference type="AlphaFoldDB" id="A0A1G7GFK1"/>
<name>A0A1G7GFK1_9EURY</name>
<proteinExistence type="predicted"/>
<dbReference type="EMBL" id="FNBK01000002">
    <property type="protein sequence ID" value="SDE86875.1"/>
    <property type="molecule type" value="Genomic_DNA"/>
</dbReference>
<evidence type="ECO:0000256" key="1">
    <source>
        <dbReference type="SAM" id="MobiDB-lite"/>
    </source>
</evidence>
<keyword evidence="3" id="KW-1185">Reference proteome</keyword>
<gene>
    <name evidence="2" type="ORF">SAMN05216218_10219</name>
</gene>